<keyword evidence="9" id="KW-1185">Reference proteome</keyword>
<name>A0AA86PJE1_9EUKA</name>
<dbReference type="EMBL" id="CATOUU010001185">
    <property type="protein sequence ID" value="CAI9978605.1"/>
    <property type="molecule type" value="Genomic_DNA"/>
</dbReference>
<evidence type="ECO:0000313" key="2">
    <source>
        <dbReference type="EMBL" id="CAI9972845.1"/>
    </source>
</evidence>
<accession>A0AA86PJE1</accession>
<dbReference type="EMBL" id="CAXDID020000045">
    <property type="protein sequence ID" value="CAL6002612.1"/>
    <property type="molecule type" value="Genomic_DNA"/>
</dbReference>
<evidence type="ECO:0000313" key="7">
    <source>
        <dbReference type="EMBL" id="CAL6085395.1"/>
    </source>
</evidence>
<evidence type="ECO:0000313" key="8">
    <source>
        <dbReference type="EMBL" id="CAL6114621.1"/>
    </source>
</evidence>
<evidence type="ECO:0000313" key="5">
    <source>
        <dbReference type="EMBL" id="CAL6002612.1"/>
    </source>
</evidence>
<protein>
    <submittedName>
        <fullName evidence="5">Hypothetical_protein</fullName>
    </submittedName>
</protein>
<comment type="caution">
    <text evidence="1">The sequence shown here is derived from an EMBL/GenBank/DDBJ whole genome shotgun (WGS) entry which is preliminary data.</text>
</comment>
<organism evidence="1">
    <name type="scientific">Hexamita inflata</name>
    <dbReference type="NCBI Taxonomy" id="28002"/>
    <lineage>
        <taxon>Eukaryota</taxon>
        <taxon>Metamonada</taxon>
        <taxon>Diplomonadida</taxon>
        <taxon>Hexamitidae</taxon>
        <taxon>Hexamitinae</taxon>
        <taxon>Hexamita</taxon>
    </lineage>
</organism>
<proteinExistence type="predicted"/>
<dbReference type="EMBL" id="CATOUU010000664">
    <property type="protein sequence ID" value="CAI9939501.1"/>
    <property type="molecule type" value="Genomic_DNA"/>
</dbReference>
<evidence type="ECO:0000313" key="4">
    <source>
        <dbReference type="EMBL" id="CAI9978605.1"/>
    </source>
</evidence>
<reference evidence="1" key="1">
    <citation type="submission" date="2023-06" db="EMBL/GenBank/DDBJ databases">
        <authorList>
            <person name="Kurt Z."/>
        </authorList>
    </citation>
    <scope>NUCLEOTIDE SEQUENCE</scope>
</reference>
<dbReference type="EMBL" id="CATOUU010001115">
    <property type="protein sequence ID" value="CAI9972845.1"/>
    <property type="molecule type" value="Genomic_DNA"/>
</dbReference>
<dbReference type="EMBL" id="CAXDID020000063">
    <property type="protein sequence ID" value="CAL6011314.1"/>
    <property type="molecule type" value="Genomic_DNA"/>
</dbReference>
<gene>
    <name evidence="5" type="ORF">HINF_LOCUS18009</name>
    <name evidence="6" type="ORF">HINF_LOCUS22692</name>
    <name evidence="1" type="ORF">HINF_LOCUS27146</name>
    <name evidence="2" type="ORF">HINF_LOCUS60490</name>
    <name evidence="3" type="ORF">HINF_LOCUS60571</name>
    <name evidence="7" type="ORF">HINF_LOCUS62663</name>
    <name evidence="4" type="ORF">HINF_LOCUS66250</name>
    <name evidence="8" type="ORF">HINF_LOCUS78124</name>
</gene>
<dbReference type="EMBL" id="CATOUU010001117">
    <property type="protein sequence ID" value="CAI9972926.1"/>
    <property type="molecule type" value="Genomic_DNA"/>
</dbReference>
<dbReference type="AlphaFoldDB" id="A0AA86PJE1"/>
<reference evidence="5 9" key="2">
    <citation type="submission" date="2024-07" db="EMBL/GenBank/DDBJ databases">
        <authorList>
            <person name="Akdeniz Z."/>
        </authorList>
    </citation>
    <scope>NUCLEOTIDE SEQUENCE [LARGE SCALE GENOMIC DNA]</scope>
</reference>
<dbReference type="EMBL" id="CAXDID020000385">
    <property type="protein sequence ID" value="CAL6085395.1"/>
    <property type="molecule type" value="Genomic_DNA"/>
</dbReference>
<evidence type="ECO:0000313" key="1">
    <source>
        <dbReference type="EMBL" id="CAI9939501.1"/>
    </source>
</evidence>
<evidence type="ECO:0000313" key="9">
    <source>
        <dbReference type="Proteomes" id="UP001642409"/>
    </source>
</evidence>
<evidence type="ECO:0000313" key="3">
    <source>
        <dbReference type="EMBL" id="CAI9972926.1"/>
    </source>
</evidence>
<evidence type="ECO:0000313" key="6">
    <source>
        <dbReference type="EMBL" id="CAL6011314.1"/>
    </source>
</evidence>
<dbReference type="EMBL" id="CAXDID020000809">
    <property type="protein sequence ID" value="CAL6114621.1"/>
    <property type="molecule type" value="Genomic_DNA"/>
</dbReference>
<dbReference type="Proteomes" id="UP001642409">
    <property type="component" value="Unassembled WGS sequence"/>
</dbReference>
<sequence>MPQSRNMSQIYNSINNSYLHLKEWPKEEPAPESPVLPAIEEILTFQRCEVIPEQENVDREIVVQWFKLIYKFEIICQFGCLNLALLYVNSSTSTNERHIETSRRKVAVIIRENLHLE</sequence>